<proteinExistence type="predicted"/>
<dbReference type="GO" id="GO:0016791">
    <property type="term" value="F:phosphatase activity"/>
    <property type="evidence" value="ECO:0007669"/>
    <property type="project" value="TreeGrafter"/>
</dbReference>
<dbReference type="InterPro" id="IPR006357">
    <property type="entry name" value="HAD-SF_hydro_IIA"/>
</dbReference>
<dbReference type="EMBL" id="LAQL01000025">
    <property type="protein sequence ID" value="KLN58937.1"/>
    <property type="molecule type" value="Genomic_DNA"/>
</dbReference>
<dbReference type="OrthoDB" id="9791073at2"/>
<keyword evidence="2" id="KW-1185">Reference proteome</keyword>
<dbReference type="InterPro" id="IPR006356">
    <property type="entry name" value="HAD-SF_hydro_IIA_hyp3"/>
</dbReference>
<gene>
    <name evidence="1" type="ORF">WH96_20320</name>
</gene>
<dbReference type="PATRIC" id="fig|1489064.4.peg.1893"/>
<evidence type="ECO:0008006" key="3">
    <source>
        <dbReference type="Google" id="ProtNLM"/>
    </source>
</evidence>
<protein>
    <recommendedName>
        <fullName evidence="3">HAD family hydrolase</fullName>
    </recommendedName>
</protein>
<dbReference type="InterPro" id="IPR036412">
    <property type="entry name" value="HAD-like_sf"/>
</dbReference>
<dbReference type="RefSeq" id="WP_047766087.1">
    <property type="nucleotide sequence ID" value="NZ_LAQL01000025.1"/>
</dbReference>
<dbReference type="AlphaFoldDB" id="A0A0H2ME87"/>
<dbReference type="GO" id="GO:0005737">
    <property type="term" value="C:cytoplasm"/>
    <property type="evidence" value="ECO:0007669"/>
    <property type="project" value="TreeGrafter"/>
</dbReference>
<dbReference type="PANTHER" id="PTHR19288:SF90">
    <property type="entry name" value="OS08G0542600 PROTEIN"/>
    <property type="match status" value="1"/>
</dbReference>
<dbReference type="PANTHER" id="PTHR19288">
    <property type="entry name" value="4-NITROPHENYLPHOSPHATASE-RELATED"/>
    <property type="match status" value="1"/>
</dbReference>
<dbReference type="STRING" id="1489064.WH96_20320"/>
<reference evidence="1 2" key="1">
    <citation type="submission" date="2015-03" db="EMBL/GenBank/DDBJ databases">
        <title>Genome Sequence of Kiloniella spongiae MEBiC09566, isolated from a marine sponge.</title>
        <authorList>
            <person name="Shao Z."/>
            <person name="Wang L."/>
            <person name="Li X."/>
        </authorList>
    </citation>
    <scope>NUCLEOTIDE SEQUENCE [LARGE SCALE GENOMIC DNA]</scope>
    <source>
        <strain evidence="1 2">MEBiC09566</strain>
    </source>
</reference>
<dbReference type="InterPro" id="IPR023214">
    <property type="entry name" value="HAD_sf"/>
</dbReference>
<dbReference type="Pfam" id="PF13344">
    <property type="entry name" value="Hydrolase_6"/>
    <property type="match status" value="1"/>
</dbReference>
<comment type="caution">
    <text evidence="1">The sequence shown here is derived from an EMBL/GenBank/DDBJ whole genome shotgun (WGS) entry which is preliminary data.</text>
</comment>
<evidence type="ECO:0000313" key="1">
    <source>
        <dbReference type="EMBL" id="KLN58937.1"/>
    </source>
</evidence>
<dbReference type="SUPFAM" id="SSF56784">
    <property type="entry name" value="HAD-like"/>
    <property type="match status" value="1"/>
</dbReference>
<name>A0A0H2ME87_9PROT</name>
<dbReference type="Gene3D" id="3.40.50.1000">
    <property type="entry name" value="HAD superfamily/HAD-like"/>
    <property type="match status" value="2"/>
</dbReference>
<dbReference type="Pfam" id="PF13242">
    <property type="entry name" value="Hydrolase_like"/>
    <property type="match status" value="1"/>
</dbReference>
<dbReference type="CDD" id="cd07525">
    <property type="entry name" value="HAD_like"/>
    <property type="match status" value="1"/>
</dbReference>
<accession>A0A0H2ME87</accession>
<evidence type="ECO:0000313" key="2">
    <source>
        <dbReference type="Proteomes" id="UP000035444"/>
    </source>
</evidence>
<dbReference type="NCBIfam" id="TIGR01460">
    <property type="entry name" value="HAD-SF-IIA"/>
    <property type="match status" value="1"/>
</dbReference>
<dbReference type="NCBIfam" id="TIGR01459">
    <property type="entry name" value="HAD-SF-IIA-hyp4"/>
    <property type="match status" value="1"/>
</dbReference>
<organism evidence="1 2">
    <name type="scientific">Kiloniella spongiae</name>
    <dbReference type="NCBI Taxonomy" id="1489064"/>
    <lineage>
        <taxon>Bacteria</taxon>
        <taxon>Pseudomonadati</taxon>
        <taxon>Pseudomonadota</taxon>
        <taxon>Alphaproteobacteria</taxon>
        <taxon>Rhodospirillales</taxon>
        <taxon>Kiloniellaceae</taxon>
        <taxon>Kiloniella</taxon>
    </lineage>
</organism>
<dbReference type="Proteomes" id="UP000035444">
    <property type="component" value="Unassembled WGS sequence"/>
</dbReference>
<sequence length="291" mass="32165">MSIRILNNLSEITSDYDLFIVDLWGVVHNGVIAYPDAIECLQRLRQQKNSQIILLSNAARLSTAIAAHLQKLGIEERMYDKLLTSGDVTAETISGRVEQQNRHTNPRYFHIGAERAQPTLDVCGGQEVALKDAELIICTGLFREEEERLDDYTDLLRSAIALNLPMICANPDIVINRGGKIILCSGAIADLYEKLGGTVERFGKPHPAIYNCVFTQLTNTPRSRAVMIGDSLSTDIRGARQAGIDSIWIGSGIHAQDLMLKQDGQLEAAKVHEVAEQAGEHPRAILPRLSW</sequence>